<feature type="domain" description="MobA-like NTP transferase" evidence="2">
    <location>
        <begin position="12"/>
        <end position="172"/>
    </location>
</feature>
<dbReference type="EMBL" id="QRBE01000012">
    <property type="protein sequence ID" value="RDS79531.1"/>
    <property type="molecule type" value="Genomic_DNA"/>
</dbReference>
<accession>A0A370WTZ8</accession>
<dbReference type="InterPro" id="IPR025877">
    <property type="entry name" value="MobA-like_NTP_Trfase"/>
</dbReference>
<comment type="caution">
    <text evidence="3">The sequence shown here is derived from an EMBL/GenBank/DDBJ whole genome shotgun (WGS) entry which is preliminary data.</text>
</comment>
<name>A0A370WTZ8_9GAMM</name>
<dbReference type="Proteomes" id="UP000254258">
    <property type="component" value="Unassembled WGS sequence"/>
</dbReference>
<dbReference type="Gene3D" id="3.90.550.10">
    <property type="entry name" value="Spore Coat Polysaccharide Biosynthesis Protein SpsA, Chain A"/>
    <property type="match status" value="1"/>
</dbReference>
<dbReference type="AlphaFoldDB" id="A0A370WTZ8"/>
<gene>
    <name evidence="3" type="ORF">DWU98_17195</name>
</gene>
<protein>
    <submittedName>
        <fullName evidence="3">Nucleotidyltransferase family protein</fullName>
    </submittedName>
</protein>
<organism evidence="3 4">
    <name type="scientific">Dyella monticola</name>
    <dbReference type="NCBI Taxonomy" id="1927958"/>
    <lineage>
        <taxon>Bacteria</taxon>
        <taxon>Pseudomonadati</taxon>
        <taxon>Pseudomonadota</taxon>
        <taxon>Gammaproteobacteria</taxon>
        <taxon>Lysobacterales</taxon>
        <taxon>Rhodanobacteraceae</taxon>
        <taxon>Dyella</taxon>
    </lineage>
</organism>
<evidence type="ECO:0000259" key="2">
    <source>
        <dbReference type="Pfam" id="PF12804"/>
    </source>
</evidence>
<evidence type="ECO:0000313" key="4">
    <source>
        <dbReference type="Proteomes" id="UP000254258"/>
    </source>
</evidence>
<dbReference type="CDD" id="cd04182">
    <property type="entry name" value="GT_2_like_f"/>
    <property type="match status" value="1"/>
</dbReference>
<evidence type="ECO:0000256" key="1">
    <source>
        <dbReference type="ARBA" id="ARBA00022842"/>
    </source>
</evidence>
<keyword evidence="3" id="KW-0808">Transferase</keyword>
<keyword evidence="4" id="KW-1185">Reference proteome</keyword>
<dbReference type="OrthoDB" id="285216at2"/>
<dbReference type="PANTHER" id="PTHR43777">
    <property type="entry name" value="MOLYBDENUM COFACTOR CYTIDYLYLTRANSFERASE"/>
    <property type="match status" value="1"/>
</dbReference>
<sequence>MAAYDHNLPVIVLLAAGEGSRFGSAKQLATIAGEPMLRRVARMLLRIDVPVIVVTGAYADAVETVIGDLPLNIVRCEQWQLGMGQSLATGMLELMRNFSQASAALVCLADQPLIHDDLLRNMLERHAKAPDRILATAQRGILGPPALFPRDCFGALVSLSGPRGAHDILKQEVARVEPFAWEACADVDTPGDLQYVQAWLATAHARSDDH</sequence>
<reference evidence="3 4" key="1">
    <citation type="submission" date="2018-07" db="EMBL/GenBank/DDBJ databases">
        <title>Dyella monticola sp. nov. and Dyella psychrodurans sp. nov. isolated from monsoon evergreen broad-leaved forest soil of Dinghu Mountain, China.</title>
        <authorList>
            <person name="Gao Z."/>
            <person name="Qiu L."/>
        </authorList>
    </citation>
    <scope>NUCLEOTIDE SEQUENCE [LARGE SCALE GENOMIC DNA]</scope>
    <source>
        <strain evidence="3 4">4G-K06</strain>
    </source>
</reference>
<dbReference type="InterPro" id="IPR029044">
    <property type="entry name" value="Nucleotide-diphossugar_trans"/>
</dbReference>
<evidence type="ECO:0000313" key="3">
    <source>
        <dbReference type="EMBL" id="RDS79531.1"/>
    </source>
</evidence>
<dbReference type="RefSeq" id="WP_115496808.1">
    <property type="nucleotide sequence ID" value="NZ_QRBE01000012.1"/>
</dbReference>
<keyword evidence="1" id="KW-0460">Magnesium</keyword>
<dbReference type="PANTHER" id="PTHR43777:SF1">
    <property type="entry name" value="MOLYBDENUM COFACTOR CYTIDYLYLTRANSFERASE"/>
    <property type="match status" value="1"/>
</dbReference>
<proteinExistence type="predicted"/>
<dbReference type="GO" id="GO:0016779">
    <property type="term" value="F:nucleotidyltransferase activity"/>
    <property type="evidence" value="ECO:0007669"/>
    <property type="project" value="UniProtKB-ARBA"/>
</dbReference>
<dbReference type="Pfam" id="PF12804">
    <property type="entry name" value="NTP_transf_3"/>
    <property type="match status" value="1"/>
</dbReference>
<dbReference type="SUPFAM" id="SSF53448">
    <property type="entry name" value="Nucleotide-diphospho-sugar transferases"/>
    <property type="match status" value="1"/>
</dbReference>